<sequence length="86" mass="10144">MVIIIPDSIYPVCDMDGESNLDWTGRIPNHALYWYRTGKKCRWFKILSTRQNFKEWICLAQPLVASKTLPPKLSGYYYENIRNAMI</sequence>
<evidence type="ECO:0000313" key="1">
    <source>
        <dbReference type="EMBL" id="VFK36884.1"/>
    </source>
</evidence>
<accession>A0A450Y5S3</accession>
<dbReference type="AlphaFoldDB" id="A0A450Y5S3"/>
<dbReference type="EMBL" id="CAADFR010000007">
    <property type="protein sequence ID" value="VFK36884.1"/>
    <property type="molecule type" value="Genomic_DNA"/>
</dbReference>
<gene>
    <name evidence="3" type="ORF">BECKSD772D_GA0070982_10135</name>
    <name evidence="2" type="ORF">BECKSD772E_GA0070983_10074</name>
    <name evidence="1" type="ORF">BECKSD772F_GA0070984_10075</name>
</gene>
<dbReference type="EMBL" id="CAADFU010000007">
    <property type="protein sequence ID" value="VFK40513.1"/>
    <property type="molecule type" value="Genomic_DNA"/>
</dbReference>
<proteinExistence type="predicted"/>
<reference evidence="1" key="1">
    <citation type="submission" date="2019-02" db="EMBL/GenBank/DDBJ databases">
        <authorList>
            <person name="Gruber-Vodicka R. H."/>
            <person name="Seah K. B. B."/>
        </authorList>
    </citation>
    <scope>NUCLEOTIDE SEQUENCE</scope>
    <source>
        <strain evidence="3">BECK_S127</strain>
        <strain evidence="2">BECK_S1320</strain>
        <strain evidence="1">BECK_S1321</strain>
    </source>
</reference>
<organism evidence="1">
    <name type="scientific">Candidatus Kentrum sp. SD</name>
    <dbReference type="NCBI Taxonomy" id="2126332"/>
    <lineage>
        <taxon>Bacteria</taxon>
        <taxon>Pseudomonadati</taxon>
        <taxon>Pseudomonadota</taxon>
        <taxon>Gammaproteobacteria</taxon>
        <taxon>Candidatus Kentrum</taxon>
    </lineage>
</organism>
<evidence type="ECO:0000313" key="3">
    <source>
        <dbReference type="EMBL" id="VFK78361.1"/>
    </source>
</evidence>
<evidence type="ECO:0000313" key="2">
    <source>
        <dbReference type="EMBL" id="VFK40513.1"/>
    </source>
</evidence>
<dbReference type="EMBL" id="CAADHB010000013">
    <property type="protein sequence ID" value="VFK78361.1"/>
    <property type="molecule type" value="Genomic_DNA"/>
</dbReference>
<name>A0A450Y5S3_9GAMM</name>
<protein>
    <submittedName>
        <fullName evidence="1">Uncharacterized protein</fullName>
    </submittedName>
</protein>